<evidence type="ECO:0000313" key="2">
    <source>
        <dbReference type="EMBL" id="RDD62443.1"/>
    </source>
</evidence>
<evidence type="ECO:0000313" key="3">
    <source>
        <dbReference type="Proteomes" id="UP000253941"/>
    </source>
</evidence>
<dbReference type="PANTHER" id="PTHR40572">
    <property type="entry name" value="PROTEIN BAX"/>
    <property type="match status" value="1"/>
</dbReference>
<dbReference type="AlphaFoldDB" id="A0A369TAV5"/>
<dbReference type="InterPro" id="IPR002901">
    <property type="entry name" value="MGlyc_endo_b_GlcNAc-like_dom"/>
</dbReference>
<dbReference type="GO" id="GO:0004040">
    <property type="term" value="F:amidase activity"/>
    <property type="evidence" value="ECO:0007669"/>
    <property type="project" value="InterPro"/>
</dbReference>
<organism evidence="2 3">
    <name type="scientific">Ferruginivarius sediminum</name>
    <dbReference type="NCBI Taxonomy" id="2661937"/>
    <lineage>
        <taxon>Bacteria</taxon>
        <taxon>Pseudomonadati</taxon>
        <taxon>Pseudomonadota</taxon>
        <taxon>Alphaproteobacteria</taxon>
        <taxon>Rhodospirillales</taxon>
        <taxon>Rhodospirillaceae</taxon>
        <taxon>Ferruginivarius</taxon>
    </lineage>
</organism>
<dbReference type="Pfam" id="PF01832">
    <property type="entry name" value="Glucosaminidase"/>
    <property type="match status" value="1"/>
</dbReference>
<dbReference type="Gene3D" id="1.10.530.10">
    <property type="match status" value="1"/>
</dbReference>
<dbReference type="EMBL" id="QPMH01000005">
    <property type="protein sequence ID" value="RDD62443.1"/>
    <property type="molecule type" value="Genomic_DNA"/>
</dbReference>
<keyword evidence="3" id="KW-1185">Reference proteome</keyword>
<evidence type="ECO:0000259" key="1">
    <source>
        <dbReference type="SMART" id="SM00047"/>
    </source>
</evidence>
<proteinExistence type="predicted"/>
<reference evidence="2 3" key="1">
    <citation type="submission" date="2018-07" db="EMBL/GenBank/DDBJ databases">
        <title>Venubactetium sediminum gen. nov., sp. nov., isolated from a marine solar saltern.</title>
        <authorList>
            <person name="Wang S."/>
        </authorList>
    </citation>
    <scope>NUCLEOTIDE SEQUENCE [LARGE SCALE GENOMIC DNA]</scope>
    <source>
        <strain evidence="2 3">WD2A32</strain>
    </source>
</reference>
<feature type="domain" description="Mannosyl-glycoprotein endo-beta-N-acetylglucosamidase-like" evidence="1">
    <location>
        <begin position="97"/>
        <end position="232"/>
    </location>
</feature>
<comment type="caution">
    <text evidence="2">The sequence shown here is derived from an EMBL/GenBank/DDBJ whole genome shotgun (WGS) entry which is preliminary data.</text>
</comment>
<dbReference type="Proteomes" id="UP000253941">
    <property type="component" value="Unassembled WGS sequence"/>
</dbReference>
<accession>A0A369TAV5</accession>
<gene>
    <name evidence="2" type="ORF">DRB17_07270</name>
</gene>
<dbReference type="SMART" id="SM00047">
    <property type="entry name" value="LYZ2"/>
    <property type="match status" value="1"/>
</dbReference>
<sequence length="258" mass="28892">MQLASLTSLFDSHDYDLDDVAEGRRDVPPIFVRSLPPDWRAMKAKKRKRAFVKTVLPLILKANARIRAERAKLLDLIAAADGDLSRLPEARRGDIERLAKRYRTEPDDLDTLKRRADIVPVSLALAQAANESAWGTSRFAREGNALFGQWTWDAEDGIAPKDPQADKGDYTVRAFDSLGHSVAAYMNNLNTHPAYADFRERRARLRKAGKPLSGVSLAGGLLKYSQRGADYVAEIREMIRYNDFQSLEQARLAIVPLG</sequence>
<dbReference type="PANTHER" id="PTHR40572:SF1">
    <property type="entry name" value="PROTEIN BAX"/>
    <property type="match status" value="1"/>
</dbReference>
<protein>
    <recommendedName>
        <fullName evidence="1">Mannosyl-glycoprotein endo-beta-N-acetylglucosamidase-like domain-containing protein</fullName>
    </recommendedName>
</protein>
<dbReference type="InterPro" id="IPR053195">
    <property type="entry name" value="Bax-like"/>
</dbReference>
<name>A0A369TAV5_9PROT</name>